<name>A0A9D2DAZ0_9FIRM</name>
<feature type="region of interest" description="Disordered" evidence="1">
    <location>
        <begin position="243"/>
        <end position="299"/>
    </location>
</feature>
<sequence length="332" mass="36698">MFKKEYRVRITAAALYLSLTLTACGAYGGAQADSGWEDADSSVQAVSVDTVAEVPEYDGAPYVEINDNQPEFTEEELTTEPYEEYSDLDALGRCGEAEACIGEELMPDEERGDISDVKPTGWENKEYDIVDGGYIYNRCHLIGFQLTGENANEENLITGTRYMNTEGMLPFENMVAEYVQETENHVMYRVTPVFDGDNLVASGVQMEAESVEDGGEGICFNIYVYNVQPEIAIDYTTGANWASEEENQDSAGTSDSEASGTGSTDSDSASADIRENSSSKEKTYILNNNTKKFHDPECSSVDNIKEKNKREFTGTREKLIEDGYEPCGKCRP</sequence>
<dbReference type="Proteomes" id="UP000824017">
    <property type="component" value="Unassembled WGS sequence"/>
</dbReference>
<feature type="chain" id="PRO_5039565303" evidence="2">
    <location>
        <begin position="33"/>
        <end position="332"/>
    </location>
</feature>
<feature type="domain" description="Type VII secretion system protein EssD-like" evidence="3">
    <location>
        <begin position="84"/>
        <end position="210"/>
    </location>
</feature>
<evidence type="ECO:0000313" key="4">
    <source>
        <dbReference type="EMBL" id="HIZ13628.1"/>
    </source>
</evidence>
<keyword evidence="4" id="KW-0540">Nuclease</keyword>
<keyword evidence="2" id="KW-0732">Signal</keyword>
<dbReference type="GO" id="GO:0004519">
    <property type="term" value="F:endonuclease activity"/>
    <property type="evidence" value="ECO:0007669"/>
    <property type="project" value="UniProtKB-KW"/>
</dbReference>
<dbReference type="EMBL" id="DXCD01000178">
    <property type="protein sequence ID" value="HIZ13628.1"/>
    <property type="molecule type" value="Genomic_DNA"/>
</dbReference>
<feature type="compositionally biased region" description="Basic and acidic residues" evidence="1">
    <location>
        <begin position="272"/>
        <end position="283"/>
    </location>
</feature>
<dbReference type="Gene3D" id="3.40.570.10">
    <property type="entry name" value="Extracellular Endonuclease, subunit A"/>
    <property type="match status" value="1"/>
</dbReference>
<feature type="signal peptide" evidence="2">
    <location>
        <begin position="1"/>
        <end position="32"/>
    </location>
</feature>
<proteinExistence type="predicted"/>
<dbReference type="InterPro" id="IPR044927">
    <property type="entry name" value="Endonuclea_NS_2"/>
</dbReference>
<dbReference type="AlphaFoldDB" id="A0A9D2DAZ0"/>
<reference evidence="4" key="2">
    <citation type="submission" date="2021-04" db="EMBL/GenBank/DDBJ databases">
        <authorList>
            <person name="Gilroy R."/>
        </authorList>
    </citation>
    <scope>NUCLEOTIDE SEQUENCE</scope>
    <source>
        <strain evidence="4">ChiGjej1B1-13045</strain>
    </source>
</reference>
<dbReference type="Pfam" id="PF13930">
    <property type="entry name" value="Endonuclea_NS_2"/>
    <property type="match status" value="1"/>
</dbReference>
<evidence type="ECO:0000313" key="5">
    <source>
        <dbReference type="Proteomes" id="UP000824017"/>
    </source>
</evidence>
<dbReference type="InterPro" id="IPR035451">
    <property type="entry name" value="Ada-like_dom_sf"/>
</dbReference>
<dbReference type="SUPFAM" id="SSF57884">
    <property type="entry name" value="Ada DNA repair protein, N-terminal domain (N-Ada 10)"/>
    <property type="match status" value="1"/>
</dbReference>
<comment type="caution">
    <text evidence="4">The sequence shown here is derived from an EMBL/GenBank/DDBJ whole genome shotgun (WGS) entry which is preliminary data.</text>
</comment>
<evidence type="ECO:0000256" key="1">
    <source>
        <dbReference type="SAM" id="MobiDB-lite"/>
    </source>
</evidence>
<evidence type="ECO:0000256" key="2">
    <source>
        <dbReference type="SAM" id="SignalP"/>
    </source>
</evidence>
<gene>
    <name evidence="4" type="ORF">H9817_06860</name>
</gene>
<keyword evidence="4" id="KW-0378">Hydrolase</keyword>
<evidence type="ECO:0000259" key="3">
    <source>
        <dbReference type="Pfam" id="PF13930"/>
    </source>
</evidence>
<accession>A0A9D2DAZ0</accession>
<dbReference type="InterPro" id="IPR044929">
    <property type="entry name" value="DNA/RNA_non-sp_Endonuclease_sf"/>
</dbReference>
<dbReference type="Gene3D" id="3.40.10.10">
    <property type="entry name" value="DNA Methylphosphotriester Repair Domain"/>
    <property type="match status" value="1"/>
</dbReference>
<dbReference type="PROSITE" id="PS51257">
    <property type="entry name" value="PROKAR_LIPOPROTEIN"/>
    <property type="match status" value="1"/>
</dbReference>
<feature type="compositionally biased region" description="Low complexity" evidence="1">
    <location>
        <begin position="249"/>
        <end position="271"/>
    </location>
</feature>
<keyword evidence="4" id="KW-0255">Endonuclease</keyword>
<protein>
    <submittedName>
        <fullName evidence="4">DNA/RNA non-specific endonuclease</fullName>
    </submittedName>
</protein>
<reference evidence="4" key="1">
    <citation type="journal article" date="2021" name="PeerJ">
        <title>Extensive microbial diversity within the chicken gut microbiome revealed by metagenomics and culture.</title>
        <authorList>
            <person name="Gilroy R."/>
            <person name="Ravi A."/>
            <person name="Getino M."/>
            <person name="Pursley I."/>
            <person name="Horton D.L."/>
            <person name="Alikhan N.F."/>
            <person name="Baker D."/>
            <person name="Gharbi K."/>
            <person name="Hall N."/>
            <person name="Watson M."/>
            <person name="Adriaenssens E.M."/>
            <person name="Foster-Nyarko E."/>
            <person name="Jarju S."/>
            <person name="Secka A."/>
            <person name="Antonio M."/>
            <person name="Oren A."/>
            <person name="Chaudhuri R.R."/>
            <person name="La Ragione R."/>
            <person name="Hildebrand F."/>
            <person name="Pallen M.J."/>
        </authorList>
    </citation>
    <scope>NUCLEOTIDE SEQUENCE</scope>
    <source>
        <strain evidence="4">ChiGjej1B1-13045</strain>
    </source>
</reference>
<organism evidence="4 5">
    <name type="scientific">Candidatus Mediterraneibacter stercorigallinarum</name>
    <dbReference type="NCBI Taxonomy" id="2838686"/>
    <lineage>
        <taxon>Bacteria</taxon>
        <taxon>Bacillati</taxon>
        <taxon>Bacillota</taxon>
        <taxon>Clostridia</taxon>
        <taxon>Lachnospirales</taxon>
        <taxon>Lachnospiraceae</taxon>
        <taxon>Mediterraneibacter</taxon>
    </lineage>
</organism>